<evidence type="ECO:0000256" key="8">
    <source>
        <dbReference type="ARBA" id="ARBA00023170"/>
    </source>
</evidence>
<evidence type="ECO:0000256" key="12">
    <source>
        <dbReference type="SAM" id="SignalP"/>
    </source>
</evidence>
<gene>
    <name evidence="15 16" type="primary">LOC114428068</name>
</gene>
<evidence type="ECO:0000256" key="9">
    <source>
        <dbReference type="ARBA" id="ARBA00023180"/>
    </source>
</evidence>
<dbReference type="SMART" id="SM00060">
    <property type="entry name" value="FN3"/>
    <property type="match status" value="3"/>
</dbReference>
<feature type="signal peptide" evidence="12">
    <location>
        <begin position="1"/>
        <end position="28"/>
    </location>
</feature>
<dbReference type="Proteomes" id="UP000515145">
    <property type="component" value="Chromosome 22"/>
</dbReference>
<dbReference type="InterPro" id="IPR003961">
    <property type="entry name" value="FN3_dom"/>
</dbReference>
<evidence type="ECO:0000313" key="14">
    <source>
        <dbReference type="Proteomes" id="UP000515145"/>
    </source>
</evidence>
<evidence type="ECO:0000256" key="1">
    <source>
        <dbReference type="ARBA" id="ARBA00004479"/>
    </source>
</evidence>
<evidence type="ECO:0000256" key="7">
    <source>
        <dbReference type="ARBA" id="ARBA00023136"/>
    </source>
</evidence>
<dbReference type="PANTHER" id="PTHR48423:SF1">
    <property type="entry name" value="INTERLEUKIN-27 RECEPTOR SUBUNIT ALPHA"/>
    <property type="match status" value="1"/>
</dbReference>
<evidence type="ECO:0000313" key="15">
    <source>
        <dbReference type="RefSeq" id="XP_028252193.1"/>
    </source>
</evidence>
<evidence type="ECO:0000256" key="4">
    <source>
        <dbReference type="ARBA" id="ARBA00022729"/>
    </source>
</evidence>
<comment type="subcellular location">
    <subcellularLocation>
        <location evidence="1">Membrane</location>
        <topology evidence="1">Single-pass type I membrane protein</topology>
    </subcellularLocation>
</comment>
<keyword evidence="8" id="KW-0675">Receptor</keyword>
<dbReference type="GO" id="GO:0005886">
    <property type="term" value="C:plasma membrane"/>
    <property type="evidence" value="ECO:0007669"/>
    <property type="project" value="UniProtKB-ARBA"/>
</dbReference>
<dbReference type="PANTHER" id="PTHR48423">
    <property type="entry name" value="INTERLEUKIN-27 RECEPTOR SUBUNIT ALPHA"/>
    <property type="match status" value="1"/>
</dbReference>
<name>A0A6P7HDS5_9TELE</name>
<evidence type="ECO:0000256" key="3">
    <source>
        <dbReference type="ARBA" id="ARBA00022692"/>
    </source>
</evidence>
<feature type="domain" description="Fibronectin type-III" evidence="13">
    <location>
        <begin position="350"/>
        <end position="443"/>
    </location>
</feature>
<organism evidence="14 15">
    <name type="scientific">Parambassis ranga</name>
    <name type="common">Indian glassy fish</name>
    <dbReference type="NCBI Taxonomy" id="210632"/>
    <lineage>
        <taxon>Eukaryota</taxon>
        <taxon>Metazoa</taxon>
        <taxon>Chordata</taxon>
        <taxon>Craniata</taxon>
        <taxon>Vertebrata</taxon>
        <taxon>Euteleostomi</taxon>
        <taxon>Actinopterygii</taxon>
        <taxon>Neopterygii</taxon>
        <taxon>Teleostei</taxon>
        <taxon>Neoteleostei</taxon>
        <taxon>Acanthomorphata</taxon>
        <taxon>Ovalentaria</taxon>
        <taxon>Ambassidae</taxon>
        <taxon>Parambassis</taxon>
    </lineage>
</organism>
<keyword evidence="14" id="KW-1185">Reference proteome</keyword>
<reference evidence="15" key="2">
    <citation type="submission" date="2025-04" db="UniProtKB">
        <authorList>
            <consortium name="RefSeq"/>
        </authorList>
    </citation>
    <scope>IDENTIFICATION</scope>
</reference>
<reference evidence="14" key="1">
    <citation type="submission" date="2024-06" db="UniProtKB">
        <authorList>
            <consortium name="RefSeq"/>
        </authorList>
    </citation>
    <scope>NUCLEOTIDE SEQUENCE [LARGE SCALE GENOMIC DNA]</scope>
</reference>
<keyword evidence="9" id="KW-0325">Glycoprotein</keyword>
<dbReference type="CDD" id="cd00063">
    <property type="entry name" value="FN3"/>
    <property type="match status" value="2"/>
</dbReference>
<dbReference type="GeneID" id="114428068"/>
<dbReference type="AlphaFoldDB" id="A0A6P7HDS5"/>
<feature type="domain" description="Fibronectin type-III" evidence="13">
    <location>
        <begin position="133"/>
        <end position="241"/>
    </location>
</feature>
<evidence type="ECO:0000259" key="13">
    <source>
        <dbReference type="PROSITE" id="PS50853"/>
    </source>
</evidence>
<keyword evidence="5" id="KW-0677">Repeat</keyword>
<dbReference type="RefSeq" id="XP_028252193.1">
    <property type="nucleotide sequence ID" value="XM_028396392.1"/>
</dbReference>
<evidence type="ECO:0000256" key="10">
    <source>
        <dbReference type="SAM" id="MobiDB-lite"/>
    </source>
</evidence>
<evidence type="ECO:0000256" key="6">
    <source>
        <dbReference type="ARBA" id="ARBA00022989"/>
    </source>
</evidence>
<dbReference type="RefSeq" id="XP_028252194.1">
    <property type="nucleotide sequence ID" value="XM_028396393.1"/>
</dbReference>
<dbReference type="SUPFAM" id="SSF49265">
    <property type="entry name" value="Fibronectin type III"/>
    <property type="match status" value="3"/>
</dbReference>
<evidence type="ECO:0000256" key="5">
    <source>
        <dbReference type="ARBA" id="ARBA00022737"/>
    </source>
</evidence>
<dbReference type="InterPro" id="IPR036116">
    <property type="entry name" value="FN3_sf"/>
</dbReference>
<dbReference type="Gene3D" id="2.60.40.10">
    <property type="entry name" value="Immunoglobulins"/>
    <property type="match status" value="5"/>
</dbReference>
<dbReference type="PROSITE" id="PS50853">
    <property type="entry name" value="FN3"/>
    <property type="match status" value="3"/>
</dbReference>
<feature type="region of interest" description="Disordered" evidence="10">
    <location>
        <begin position="728"/>
        <end position="747"/>
    </location>
</feature>
<feature type="domain" description="Fibronectin type-III" evidence="13">
    <location>
        <begin position="35"/>
        <end position="126"/>
    </location>
</feature>
<dbReference type="InterPro" id="IPR052672">
    <property type="entry name" value="Type1_Cytokine_Rcpt_Type2"/>
</dbReference>
<dbReference type="InterPro" id="IPR013783">
    <property type="entry name" value="Ig-like_fold"/>
</dbReference>
<dbReference type="Pfam" id="PF00041">
    <property type="entry name" value="fn3"/>
    <property type="match status" value="1"/>
</dbReference>
<proteinExistence type="inferred from homology"/>
<sequence length="830" mass="91681">MVLMELSPAVVWTCLLAAGLLVLSPVSSCTTCRAVPRPPHLTHCVFMYRGNTTCFWEPGDTPVTRYTLHIQRKSLFEPSATKNFTCTTTDTYCTIKISSPRIEFCITVIAHSGSRNISSTTRCQPGRREVMLPPVTLKTVEPVKGKPHCLNVTWSKTSVLSDFQVSKSEIEAGNLNSQIEVTAVGQLGVQVLNVTVMGYWFRACLFRPDTSYIIRLRHRYLGPESPWSLWSNTLQGRTSEDAPSAAPVFWRQVKQTVGAGWRFVSLFWKPLPPLLANGRVLFYNVTCQTGHAQVLSDHGSCRDLSHTNMSCSLLLPVGRSSCSLTASTSAGSSPKAHVWLIGASETEPPPPSQLTASPLDDHTMEVQWTAPDNQSLDGCVVEWSAVRETNSMLHWEKLNSSCTKLVITEGLKAMERYSVSVKCLYGEQGASRNRTLYIYTRQGTPSAGPSVNVQHISGSRVEISWSLVPVELRHGFIRNYTLHCTSTNRPGKSEWSTEATTRHLTGLAVFVPSHVQRYTLQNLMPGYYDIFMQANTDAGAGVPGNHANVHIGSDETSMVLYVVLPLFLTVFALVLMTCLVKSKTVQRKLFKDIPDPSSSSLSRWTPKTTVESVKPLMAPQEPDIKYSEVILLGEQLNCNPDHDDSYQSTCSLQASYQYSPLRSSEHFINSSTKVQSSSVTDVTTCSSIYSSILFPKTLHRLPAPFLLPSYQWSNATPHTVSSINDIKRQLGGAGEPSDSHLSPANEQNPFLRQHQGFSSASDPSIALPNLTEVTSPKHSLTQSSFNLPCNTLIHSGVLTDKMGFSPFHRPVFVDLSYCPVECDPYISFDV</sequence>
<protein>
    <submittedName>
        <fullName evidence="15 16">Interleukin-6 receptor subunit beta-like isoform X1</fullName>
    </submittedName>
</protein>
<dbReference type="OrthoDB" id="9884260at2759"/>
<evidence type="ECO:0000256" key="2">
    <source>
        <dbReference type="ARBA" id="ARBA00008921"/>
    </source>
</evidence>
<evidence type="ECO:0000313" key="16">
    <source>
        <dbReference type="RefSeq" id="XP_028252194.1"/>
    </source>
</evidence>
<accession>A0A6P7HDS5</accession>
<keyword evidence="4 12" id="KW-0732">Signal</keyword>
<evidence type="ECO:0000256" key="11">
    <source>
        <dbReference type="SAM" id="Phobius"/>
    </source>
</evidence>
<keyword evidence="3 11" id="KW-0812">Transmembrane</keyword>
<keyword evidence="7 11" id="KW-0472">Membrane</keyword>
<feature type="chain" id="PRO_5044651076" evidence="12">
    <location>
        <begin position="29"/>
        <end position="830"/>
    </location>
</feature>
<keyword evidence="6 11" id="KW-1133">Transmembrane helix</keyword>
<feature type="transmembrane region" description="Helical" evidence="11">
    <location>
        <begin position="558"/>
        <end position="580"/>
    </location>
</feature>
<comment type="similarity">
    <text evidence="2">Belongs to the type I cytokine receptor family. Type 2 subfamily.</text>
</comment>